<evidence type="ECO:0000313" key="2">
    <source>
        <dbReference type="Proteomes" id="UP000003412"/>
    </source>
</evidence>
<proteinExistence type="predicted"/>
<accession>A0ABN0BTJ3</accession>
<keyword evidence="2" id="KW-1185">Reference proteome</keyword>
<feature type="non-terminal residue" evidence="1">
    <location>
        <position position="1"/>
    </location>
</feature>
<reference evidence="1 2" key="1">
    <citation type="journal article" date="2010" name="Microbiol. Resour. Announc.">
        <title>Comparative genomics of the bacterial genus Listeria: Genome evolution is characterized by limited gene acquisition and limited gene loss.</title>
        <authorList>
            <person name="den Bakker H.C."/>
            <person name="Cummings C.A."/>
            <person name="Ferreira V."/>
            <person name="Vatta P."/>
            <person name="Orsi R.H."/>
            <person name="Degoricija L."/>
            <person name="Barker M."/>
            <person name="Petrauskene O."/>
            <person name="Furtado M.R."/>
            <person name="Wiedmann M."/>
        </authorList>
    </citation>
    <scope>NUCLEOTIDE SEQUENCE [LARGE SCALE GENOMIC DNA]</scope>
    <source>
        <strain evidence="1 2">FSL S4-120</strain>
    </source>
</reference>
<dbReference type="GO" id="GO:0016874">
    <property type="term" value="F:ligase activity"/>
    <property type="evidence" value="ECO:0007669"/>
    <property type="project" value="UniProtKB-KW"/>
</dbReference>
<comment type="caution">
    <text evidence="1">The sequence shown here is derived from an EMBL/GenBank/DDBJ whole genome shotgun (WGS) entry which is preliminary data.</text>
</comment>
<protein>
    <submittedName>
        <fullName evidence="1">DNA ligase</fullName>
    </submittedName>
</protein>
<keyword evidence="1" id="KW-0436">Ligase</keyword>
<organism evidence="1 2">
    <name type="scientific">Listeria marthii FSL S4-120</name>
    <dbReference type="NCBI Taxonomy" id="702457"/>
    <lineage>
        <taxon>Bacteria</taxon>
        <taxon>Bacillati</taxon>
        <taxon>Bacillota</taxon>
        <taxon>Bacilli</taxon>
        <taxon>Bacillales</taxon>
        <taxon>Listeriaceae</taxon>
        <taxon>Listeria</taxon>
    </lineage>
</organism>
<dbReference type="EMBL" id="ADXF01001347">
    <property type="protein sequence ID" value="EFR86341.1"/>
    <property type="molecule type" value="Genomic_DNA"/>
</dbReference>
<sequence length="39" mass="4270">ILVDEKADFTADFETEELVFAGKTVVLTGKLEKLTRNAG</sequence>
<name>A0ABN0BTJ3_9LIST</name>
<evidence type="ECO:0000313" key="1">
    <source>
        <dbReference type="EMBL" id="EFR86341.1"/>
    </source>
</evidence>
<dbReference type="Proteomes" id="UP000003412">
    <property type="component" value="Chromosome"/>
</dbReference>
<gene>
    <name evidence="1" type="ORF">NT05LM_3489</name>
</gene>